<dbReference type="InterPro" id="IPR058912">
    <property type="entry name" value="HTH_animal"/>
</dbReference>
<keyword evidence="2" id="KW-1185">Reference proteome</keyword>
<sequence length="148" mass="17427">MEHEDDEKFHLLNAKLERKYDVTLERSVCRKDTWSGLYLNFNSFCPVRYKRTLVRTHFSRAKRICSPNKLDNELMLLEKYLKENGYPQSSINKYDKNELKKLHTVTASKKPIFIKLDYDGDDIIRMVNKRSSAALSRTYPAALSVTLF</sequence>
<accession>A0AA85JYM3</accession>
<protein>
    <recommendedName>
        <fullName evidence="1">Helix-turn-helix domain-containing protein</fullName>
    </recommendedName>
</protein>
<dbReference type="Proteomes" id="UP000050795">
    <property type="component" value="Unassembled WGS sequence"/>
</dbReference>
<evidence type="ECO:0000259" key="1">
    <source>
        <dbReference type="Pfam" id="PF26215"/>
    </source>
</evidence>
<reference evidence="2" key="1">
    <citation type="submission" date="2022-06" db="EMBL/GenBank/DDBJ databases">
        <authorList>
            <person name="Berger JAMES D."/>
            <person name="Berger JAMES D."/>
        </authorList>
    </citation>
    <scope>NUCLEOTIDE SEQUENCE [LARGE SCALE GENOMIC DNA]</scope>
</reference>
<organism evidence="2 3">
    <name type="scientific">Trichobilharzia regenti</name>
    <name type="common">Nasal bird schistosome</name>
    <dbReference type="NCBI Taxonomy" id="157069"/>
    <lineage>
        <taxon>Eukaryota</taxon>
        <taxon>Metazoa</taxon>
        <taxon>Spiralia</taxon>
        <taxon>Lophotrochozoa</taxon>
        <taxon>Platyhelminthes</taxon>
        <taxon>Trematoda</taxon>
        <taxon>Digenea</taxon>
        <taxon>Strigeidida</taxon>
        <taxon>Schistosomatoidea</taxon>
        <taxon>Schistosomatidae</taxon>
        <taxon>Trichobilharzia</taxon>
    </lineage>
</organism>
<dbReference type="Pfam" id="PF26215">
    <property type="entry name" value="HTH_animal"/>
    <property type="match status" value="1"/>
</dbReference>
<evidence type="ECO:0000313" key="3">
    <source>
        <dbReference type="WBParaSite" id="TREG1_44510.1"/>
    </source>
</evidence>
<dbReference type="PANTHER" id="PTHR21301:SF10">
    <property type="entry name" value="REVERSE TRANSCRIPTASE DOMAIN-CONTAINING PROTEIN"/>
    <property type="match status" value="1"/>
</dbReference>
<evidence type="ECO:0000313" key="2">
    <source>
        <dbReference type="Proteomes" id="UP000050795"/>
    </source>
</evidence>
<name>A0AA85JYM3_TRIRE</name>
<dbReference type="PANTHER" id="PTHR21301">
    <property type="entry name" value="REVERSE TRANSCRIPTASE"/>
    <property type="match status" value="1"/>
</dbReference>
<reference evidence="3" key="2">
    <citation type="submission" date="2023-11" db="UniProtKB">
        <authorList>
            <consortium name="WormBaseParasite"/>
        </authorList>
    </citation>
    <scope>IDENTIFICATION</scope>
</reference>
<proteinExistence type="predicted"/>
<feature type="domain" description="Helix-turn-helix" evidence="1">
    <location>
        <begin position="37"/>
        <end position="93"/>
    </location>
</feature>
<dbReference type="WBParaSite" id="TREG1_44510.1">
    <property type="protein sequence ID" value="TREG1_44510.1"/>
    <property type="gene ID" value="TREG1_44510"/>
</dbReference>
<dbReference type="AlphaFoldDB" id="A0AA85JYM3"/>